<dbReference type="EMBL" id="CP034345">
    <property type="protein sequence ID" value="QGX94018.1"/>
    <property type="molecule type" value="Genomic_DNA"/>
</dbReference>
<sequence length="64" mass="7041">MSARATPVQSWSDTTRDPRGRLISSSVWPATEGDATPRRWVYTAARIEGTVLVLWALRRGRGGG</sequence>
<dbReference type="Proteomes" id="UP000428325">
    <property type="component" value="Chromosome"/>
</dbReference>
<dbReference type="KEGG" id="hra:EI982_04100"/>
<protein>
    <submittedName>
        <fullName evidence="2">Uncharacterized protein</fullName>
    </submittedName>
</protein>
<keyword evidence="3" id="KW-1185">Reference proteome</keyword>
<organism evidence="2 3">
    <name type="scientific">Haloplanus rallus</name>
    <dbReference type="NCBI Taxonomy" id="1816183"/>
    <lineage>
        <taxon>Archaea</taxon>
        <taxon>Methanobacteriati</taxon>
        <taxon>Methanobacteriota</taxon>
        <taxon>Stenosarchaea group</taxon>
        <taxon>Halobacteria</taxon>
        <taxon>Halobacteriales</taxon>
        <taxon>Haloferacaceae</taxon>
        <taxon>Haloplanus</taxon>
    </lineage>
</organism>
<gene>
    <name evidence="2" type="ORF">EI982_04100</name>
</gene>
<accession>A0A6B9F1I8</accession>
<dbReference type="AlphaFoldDB" id="A0A6B9F1I8"/>
<reference evidence="2 3" key="1">
    <citation type="submission" date="2018-12" db="EMBL/GenBank/DDBJ databases">
        <title>Complete genome sequence of Haloplanus rallus MBLA0036.</title>
        <authorList>
            <person name="Nam Y.-d."/>
            <person name="Kang J."/>
            <person name="Chung W.-H."/>
            <person name="Park Y.S."/>
        </authorList>
    </citation>
    <scope>NUCLEOTIDE SEQUENCE [LARGE SCALE GENOMIC DNA]</scope>
    <source>
        <strain evidence="2 3">MBLA0036</strain>
    </source>
</reference>
<name>A0A6B9F1I8_9EURY</name>
<evidence type="ECO:0000256" key="1">
    <source>
        <dbReference type="SAM" id="MobiDB-lite"/>
    </source>
</evidence>
<feature type="region of interest" description="Disordered" evidence="1">
    <location>
        <begin position="1"/>
        <end position="20"/>
    </location>
</feature>
<evidence type="ECO:0000313" key="3">
    <source>
        <dbReference type="Proteomes" id="UP000428325"/>
    </source>
</evidence>
<proteinExistence type="predicted"/>
<evidence type="ECO:0000313" key="2">
    <source>
        <dbReference type="EMBL" id="QGX94018.1"/>
    </source>
</evidence>